<evidence type="ECO:0000313" key="2">
    <source>
        <dbReference type="Proteomes" id="UP000187550"/>
    </source>
</evidence>
<evidence type="ECO:0000313" key="1">
    <source>
        <dbReference type="EMBL" id="SIT91210.1"/>
    </source>
</evidence>
<name>A0A1U7PQF2_9BACI</name>
<accession>A0A1U7PQF2</accession>
<dbReference type="STRING" id="550447.SAMN05428946_2624"/>
<dbReference type="Proteomes" id="UP000187550">
    <property type="component" value="Unassembled WGS sequence"/>
</dbReference>
<protein>
    <submittedName>
        <fullName evidence="1">Uncharacterized protein</fullName>
    </submittedName>
</protein>
<dbReference type="RefSeq" id="WP_076759484.1">
    <property type="nucleotide sequence ID" value="NZ_FTPL01000004.1"/>
</dbReference>
<gene>
    <name evidence="1" type="ORF">SAMN05428946_2624</name>
</gene>
<reference evidence="2" key="1">
    <citation type="submission" date="2017-01" db="EMBL/GenBank/DDBJ databases">
        <authorList>
            <person name="Varghese N."/>
            <person name="Submissions S."/>
        </authorList>
    </citation>
    <scope>NUCLEOTIDE SEQUENCE [LARGE SCALE GENOMIC DNA]</scope>
    <source>
        <strain evidence="2">MNA4</strain>
    </source>
</reference>
<dbReference type="EMBL" id="FTPL01000004">
    <property type="protein sequence ID" value="SIT91210.1"/>
    <property type="molecule type" value="Genomic_DNA"/>
</dbReference>
<organism evidence="1 2">
    <name type="scientific">Edaphobacillus lindanitolerans</name>
    <dbReference type="NCBI Taxonomy" id="550447"/>
    <lineage>
        <taxon>Bacteria</taxon>
        <taxon>Bacillati</taxon>
        <taxon>Bacillota</taxon>
        <taxon>Bacilli</taxon>
        <taxon>Bacillales</taxon>
        <taxon>Bacillaceae</taxon>
        <taxon>Edaphobacillus</taxon>
    </lineage>
</organism>
<sequence>MISLDRDTSRLIDEVNAGKVSRESLAAYSWTPQESERLARYFVLARSQFNSVKKIIQFVSGCIILSESASLGGGREVFHSLSAAKDLLDKADEETRSLPVPAGVSRHHQHLLDALSCLREIFRRFVLTEQVLHLKRDQSDQLLYLLKMANESLKSASNFELGLDMVELNSSCACGH</sequence>
<proteinExistence type="predicted"/>
<dbReference type="AlphaFoldDB" id="A0A1U7PQF2"/>
<keyword evidence="2" id="KW-1185">Reference proteome</keyword>